<dbReference type="PROSITE" id="PS51892">
    <property type="entry name" value="SUBTILASE"/>
    <property type="match status" value="1"/>
</dbReference>
<dbReference type="SUPFAM" id="SSF52743">
    <property type="entry name" value="Subtilisin-like"/>
    <property type="match status" value="1"/>
</dbReference>
<dbReference type="InterPro" id="IPR036852">
    <property type="entry name" value="Peptidase_S8/S53_dom_sf"/>
</dbReference>
<keyword evidence="3 5" id="KW-0378">Hydrolase</keyword>
<dbReference type="STRING" id="1703345.A3860_29370"/>
<feature type="active site" description="Charge relay system" evidence="5">
    <location>
        <position position="229"/>
    </location>
</feature>
<sequence>MNKIVTLIIGLTVITGITQAQFTRYIVQFTDKNGTPYTLSSPAAYLSPKSITRRINQNILLDSTDLPVNPAYLESIRNVPNVTILNTSKWLNQVLIKTSDANAIATINALPFVKKSNGIAPRSSTRHILSTEQPNESGQSPVSVKQSFGTTTYTAADYGSMYNQIHLFNGDYMHKLGFTGRGMTIAVLDAGFNNYLVNPAFDSVRLQGRVLGTWDYVNNEASVNEDYSHGAYVFSLLASNRPGVLIGSAPHASYWLLRTEDVSSEYPVEEQNWAVAAEFADSAGVDMISSSLGYTDFDNSVFNHAYAQRNGNTAMITIAADLAAKKGILVVVAAGNSGGSSTDTKYVGCPADGDSVFTIGSIDINQNIASSSSWGPNGAGLLKPNVVSVGQNAVISTLTTGNPTTGSGTSYACPLMAGMTACLWQMFPEFGNMQIIDAIQQSASKYTNPDFRFGYGLPNFKRGVALLIKRSASAGTSINNCVVTINWKSRDDTSSVYTLQRQLPGEAGFSTVNQINSSSLSFKANSYIYNDTLRAAGAGIIQYRIVQTIRSADTAVEIANLQQTVNTVCFPDNTLMALPSPFNQQLQVVVNLPEAIANMGIQITDMMGRIVYSKKADKPAGYYSTTVQTASWNAGIYDVALYNNTKRIYNRKVLKK</sequence>
<dbReference type="InterPro" id="IPR023828">
    <property type="entry name" value="Peptidase_S8_Ser-AS"/>
</dbReference>
<evidence type="ECO:0000259" key="6">
    <source>
        <dbReference type="Pfam" id="PF00082"/>
    </source>
</evidence>
<name>A0A1V9FUN2_9BACT</name>
<feature type="active site" description="Charge relay system" evidence="5">
    <location>
        <position position="189"/>
    </location>
</feature>
<dbReference type="Pfam" id="PF00082">
    <property type="entry name" value="Peptidase_S8"/>
    <property type="match status" value="1"/>
</dbReference>
<accession>A0A1V9FUN2</accession>
<organism evidence="7 8">
    <name type="scientific">Niastella vici</name>
    <dbReference type="NCBI Taxonomy" id="1703345"/>
    <lineage>
        <taxon>Bacteria</taxon>
        <taxon>Pseudomonadati</taxon>
        <taxon>Bacteroidota</taxon>
        <taxon>Chitinophagia</taxon>
        <taxon>Chitinophagales</taxon>
        <taxon>Chitinophagaceae</taxon>
        <taxon>Niastella</taxon>
    </lineage>
</organism>
<dbReference type="PANTHER" id="PTHR43806">
    <property type="entry name" value="PEPTIDASE S8"/>
    <property type="match status" value="1"/>
</dbReference>
<comment type="similarity">
    <text evidence="1 5">Belongs to the peptidase S8 family.</text>
</comment>
<evidence type="ECO:0000313" key="7">
    <source>
        <dbReference type="EMBL" id="OQP62065.1"/>
    </source>
</evidence>
<reference evidence="7 8" key="1">
    <citation type="submission" date="2016-03" db="EMBL/GenBank/DDBJ databases">
        <title>Niastella vici sp. nov., isolated from farmland soil.</title>
        <authorList>
            <person name="Chen L."/>
            <person name="Wang D."/>
            <person name="Yang S."/>
            <person name="Wang G."/>
        </authorList>
    </citation>
    <scope>NUCLEOTIDE SEQUENCE [LARGE SCALE GENOMIC DNA]</scope>
    <source>
        <strain evidence="7 8">DJ57</strain>
    </source>
</reference>
<feature type="active site" description="Charge relay system" evidence="5">
    <location>
        <position position="410"/>
    </location>
</feature>
<dbReference type="AlphaFoldDB" id="A0A1V9FUN2"/>
<feature type="domain" description="Peptidase S8/S53" evidence="6">
    <location>
        <begin position="180"/>
        <end position="456"/>
    </location>
</feature>
<dbReference type="Proteomes" id="UP000192796">
    <property type="component" value="Unassembled WGS sequence"/>
</dbReference>
<dbReference type="InterPro" id="IPR050131">
    <property type="entry name" value="Peptidase_S8_subtilisin-like"/>
</dbReference>
<dbReference type="GO" id="GO:0006508">
    <property type="term" value="P:proteolysis"/>
    <property type="evidence" value="ECO:0007669"/>
    <property type="project" value="UniProtKB-KW"/>
</dbReference>
<evidence type="ECO:0000256" key="1">
    <source>
        <dbReference type="ARBA" id="ARBA00011073"/>
    </source>
</evidence>
<dbReference type="RefSeq" id="WP_081149609.1">
    <property type="nucleotide sequence ID" value="NZ_LVYD01000052.1"/>
</dbReference>
<proteinExistence type="inferred from homology"/>
<comment type="caution">
    <text evidence="7">The sequence shown here is derived from an EMBL/GenBank/DDBJ whole genome shotgun (WGS) entry which is preliminary data.</text>
</comment>
<evidence type="ECO:0000256" key="3">
    <source>
        <dbReference type="ARBA" id="ARBA00022801"/>
    </source>
</evidence>
<keyword evidence="8" id="KW-1185">Reference proteome</keyword>
<dbReference type="GO" id="GO:0004252">
    <property type="term" value="F:serine-type endopeptidase activity"/>
    <property type="evidence" value="ECO:0007669"/>
    <property type="project" value="UniProtKB-UniRule"/>
</dbReference>
<dbReference type="EMBL" id="LVYD01000052">
    <property type="protein sequence ID" value="OQP62065.1"/>
    <property type="molecule type" value="Genomic_DNA"/>
</dbReference>
<dbReference type="InterPro" id="IPR015500">
    <property type="entry name" value="Peptidase_S8_subtilisin-rel"/>
</dbReference>
<evidence type="ECO:0000256" key="2">
    <source>
        <dbReference type="ARBA" id="ARBA00022670"/>
    </source>
</evidence>
<dbReference type="PANTHER" id="PTHR43806:SF67">
    <property type="entry name" value="EGF-LIKE DOMAIN-CONTAINING PROTEIN"/>
    <property type="match status" value="1"/>
</dbReference>
<dbReference type="PRINTS" id="PR00723">
    <property type="entry name" value="SUBTILISIN"/>
</dbReference>
<dbReference type="InterPro" id="IPR026444">
    <property type="entry name" value="Secre_tail"/>
</dbReference>
<keyword evidence="2 5" id="KW-0645">Protease</keyword>
<dbReference type="NCBIfam" id="TIGR04183">
    <property type="entry name" value="Por_Secre_tail"/>
    <property type="match status" value="1"/>
</dbReference>
<dbReference type="InterPro" id="IPR000209">
    <property type="entry name" value="Peptidase_S8/S53_dom"/>
</dbReference>
<dbReference type="Gene3D" id="3.40.50.200">
    <property type="entry name" value="Peptidase S8/S53 domain"/>
    <property type="match status" value="1"/>
</dbReference>
<keyword evidence="4 5" id="KW-0720">Serine protease</keyword>
<gene>
    <name evidence="7" type="ORF">A3860_29370</name>
</gene>
<protein>
    <recommendedName>
        <fullName evidence="6">Peptidase S8/S53 domain-containing protein</fullName>
    </recommendedName>
</protein>
<dbReference type="OrthoDB" id="9792152at2"/>
<evidence type="ECO:0000313" key="8">
    <source>
        <dbReference type="Proteomes" id="UP000192796"/>
    </source>
</evidence>
<evidence type="ECO:0000256" key="4">
    <source>
        <dbReference type="ARBA" id="ARBA00022825"/>
    </source>
</evidence>
<dbReference type="PROSITE" id="PS00138">
    <property type="entry name" value="SUBTILASE_SER"/>
    <property type="match status" value="1"/>
</dbReference>
<evidence type="ECO:0000256" key="5">
    <source>
        <dbReference type="PROSITE-ProRule" id="PRU01240"/>
    </source>
</evidence>